<comment type="caution">
    <text evidence="3">The sequence shown here is derived from an EMBL/GenBank/DDBJ whole genome shotgun (WGS) entry which is preliminary data.</text>
</comment>
<proteinExistence type="predicted"/>
<evidence type="ECO:0000313" key="3">
    <source>
        <dbReference type="EMBL" id="MBD3585912.1"/>
    </source>
</evidence>
<dbReference type="Pfam" id="PF07995">
    <property type="entry name" value="GSDH"/>
    <property type="match status" value="1"/>
</dbReference>
<gene>
    <name evidence="3" type="ORF">HHX48_09210</name>
</gene>
<evidence type="ECO:0000256" key="1">
    <source>
        <dbReference type="SAM" id="SignalP"/>
    </source>
</evidence>
<dbReference type="RefSeq" id="WP_191024408.1">
    <property type="nucleotide sequence ID" value="NZ_JABBXD010000004.1"/>
</dbReference>
<reference evidence="3 4" key="1">
    <citation type="submission" date="2020-04" db="EMBL/GenBank/DDBJ databases">
        <title>Salinimonas sp. HHU 13199.</title>
        <authorList>
            <person name="Cui X."/>
            <person name="Zhang D."/>
        </authorList>
    </citation>
    <scope>NUCLEOTIDE SEQUENCE [LARGE SCALE GENOMIC DNA]</scope>
    <source>
        <strain evidence="3 4">HHU 13199</strain>
    </source>
</reference>
<dbReference type="Gene3D" id="2.120.10.30">
    <property type="entry name" value="TolB, C-terminal domain"/>
    <property type="match status" value="1"/>
</dbReference>
<evidence type="ECO:0000313" key="4">
    <source>
        <dbReference type="Proteomes" id="UP000624419"/>
    </source>
</evidence>
<dbReference type="PANTHER" id="PTHR19328">
    <property type="entry name" value="HEDGEHOG-INTERACTING PROTEIN"/>
    <property type="match status" value="1"/>
</dbReference>
<feature type="chain" id="PRO_5047130780" evidence="1">
    <location>
        <begin position="18"/>
        <end position="358"/>
    </location>
</feature>
<accession>A0ABR8LNB8</accession>
<sequence length="358" mass="38722">MRYAWMLVVLVSVGALAAPQSYSISPYTDFTLNRPWALVALPDNQFIVTEKQGALVLIDKNGEATRQQQTLPSLYSGGQGGLLDLALTQDYATSHRVLISYTKGTADSNQLVVAGATLENGTLTNIEQVLAVTPAKDTPVHFGGRLAVLDDGTWLVTTGDGFDYREQAQVKTSQLGKILHFREDGSAPQSPPFAEAPYVYSLGHRNTQGLIVKNNQVIAHEHGPAGGDEINLIKEGANYGWPVATMGDDYSGARISPFRKYQGMKSPLVNWTPSVAPSGMIDYSGEQFPYLSGKLLVTTLKEKALLAVDLRESPPQIENIFSDISQRLRDVNVTADGAILLLTDGEEATLLKVSANSQ</sequence>
<name>A0ABR8LNB8_9ALTE</name>
<keyword evidence="4" id="KW-1185">Reference proteome</keyword>
<evidence type="ECO:0000259" key="2">
    <source>
        <dbReference type="Pfam" id="PF07995"/>
    </source>
</evidence>
<dbReference type="InterPro" id="IPR011041">
    <property type="entry name" value="Quinoprot_gluc/sorb_DH_b-prop"/>
</dbReference>
<dbReference type="InterPro" id="IPR012938">
    <property type="entry name" value="Glc/Sorbosone_DH"/>
</dbReference>
<dbReference type="PANTHER" id="PTHR19328:SF75">
    <property type="entry name" value="ALDOSE SUGAR DEHYDROGENASE YLII"/>
    <property type="match status" value="1"/>
</dbReference>
<feature type="signal peptide" evidence="1">
    <location>
        <begin position="1"/>
        <end position="17"/>
    </location>
</feature>
<dbReference type="EMBL" id="JABBXD010000004">
    <property type="protein sequence ID" value="MBD3585912.1"/>
    <property type="molecule type" value="Genomic_DNA"/>
</dbReference>
<organism evidence="3 4">
    <name type="scientific">Salinimonas profundi</name>
    <dbReference type="NCBI Taxonomy" id="2729140"/>
    <lineage>
        <taxon>Bacteria</taxon>
        <taxon>Pseudomonadati</taxon>
        <taxon>Pseudomonadota</taxon>
        <taxon>Gammaproteobacteria</taxon>
        <taxon>Alteromonadales</taxon>
        <taxon>Alteromonadaceae</taxon>
        <taxon>Alteromonas/Salinimonas group</taxon>
        <taxon>Salinimonas</taxon>
    </lineage>
</organism>
<dbReference type="Proteomes" id="UP000624419">
    <property type="component" value="Unassembled WGS sequence"/>
</dbReference>
<protein>
    <submittedName>
        <fullName evidence="3">PQQ-dependent sugar dehydrogenase</fullName>
    </submittedName>
</protein>
<dbReference type="InterPro" id="IPR011042">
    <property type="entry name" value="6-blade_b-propeller_TolB-like"/>
</dbReference>
<dbReference type="SUPFAM" id="SSF50952">
    <property type="entry name" value="Soluble quinoprotein glucose dehydrogenase"/>
    <property type="match status" value="1"/>
</dbReference>
<feature type="domain" description="Glucose/Sorbosone dehydrogenase" evidence="2">
    <location>
        <begin position="32"/>
        <end position="352"/>
    </location>
</feature>
<keyword evidence="1" id="KW-0732">Signal</keyword>